<keyword evidence="3" id="KW-1185">Reference proteome</keyword>
<evidence type="ECO:0000313" key="3">
    <source>
        <dbReference type="Proteomes" id="UP000198406"/>
    </source>
</evidence>
<evidence type="ECO:0000256" key="1">
    <source>
        <dbReference type="SAM" id="MobiDB-lite"/>
    </source>
</evidence>
<protein>
    <submittedName>
        <fullName evidence="2">Uncharacterized protein</fullName>
    </submittedName>
</protein>
<evidence type="ECO:0000313" key="2">
    <source>
        <dbReference type="EMBL" id="GAX28177.1"/>
    </source>
</evidence>
<comment type="caution">
    <text evidence="2">The sequence shown here is derived from an EMBL/GenBank/DDBJ whole genome shotgun (WGS) entry which is preliminary data.</text>
</comment>
<accession>A0A1Z5KPS9</accession>
<dbReference type="InParanoid" id="A0A1Z5KPS9"/>
<name>A0A1Z5KPS9_FISSO</name>
<feature type="compositionally biased region" description="Basic and acidic residues" evidence="1">
    <location>
        <begin position="9"/>
        <end position="20"/>
    </location>
</feature>
<dbReference type="EMBL" id="BDSP01000267">
    <property type="protein sequence ID" value="GAX28177.1"/>
    <property type="molecule type" value="Genomic_DNA"/>
</dbReference>
<gene>
    <name evidence="2" type="ORF">FisN_35Lu036</name>
</gene>
<dbReference type="AlphaFoldDB" id="A0A1Z5KPS9"/>
<proteinExistence type="predicted"/>
<organism evidence="2 3">
    <name type="scientific">Fistulifera solaris</name>
    <name type="common">Oleaginous diatom</name>
    <dbReference type="NCBI Taxonomy" id="1519565"/>
    <lineage>
        <taxon>Eukaryota</taxon>
        <taxon>Sar</taxon>
        <taxon>Stramenopiles</taxon>
        <taxon>Ochrophyta</taxon>
        <taxon>Bacillariophyta</taxon>
        <taxon>Bacillariophyceae</taxon>
        <taxon>Bacillariophycidae</taxon>
        <taxon>Naviculales</taxon>
        <taxon>Naviculaceae</taxon>
        <taxon>Fistulifera</taxon>
    </lineage>
</organism>
<reference evidence="2 3" key="1">
    <citation type="journal article" date="2015" name="Plant Cell">
        <title>Oil accumulation by the oleaginous diatom Fistulifera solaris as revealed by the genome and transcriptome.</title>
        <authorList>
            <person name="Tanaka T."/>
            <person name="Maeda Y."/>
            <person name="Veluchamy A."/>
            <person name="Tanaka M."/>
            <person name="Abida H."/>
            <person name="Marechal E."/>
            <person name="Bowler C."/>
            <person name="Muto M."/>
            <person name="Sunaga Y."/>
            <person name="Tanaka M."/>
            <person name="Yoshino T."/>
            <person name="Taniguchi T."/>
            <person name="Fukuda Y."/>
            <person name="Nemoto M."/>
            <person name="Matsumoto M."/>
            <person name="Wong P.S."/>
            <person name="Aburatani S."/>
            <person name="Fujibuchi W."/>
        </authorList>
    </citation>
    <scope>NUCLEOTIDE SEQUENCE [LARGE SCALE GENOMIC DNA]</scope>
    <source>
        <strain evidence="2 3">JPCC DA0580</strain>
    </source>
</reference>
<dbReference type="Proteomes" id="UP000198406">
    <property type="component" value="Unassembled WGS sequence"/>
</dbReference>
<feature type="region of interest" description="Disordered" evidence="1">
    <location>
        <begin position="1"/>
        <end position="34"/>
    </location>
</feature>
<sequence length="399" mass="44242">MRRNTITSESKRPESKRAKVEQNPPPSSPSDQNTALVESLRGQNAAFTHSTSLALMNLFPINPQVTHIPTSVRHNTGFGLLQRTGQPMPIDQTKKNTLGSQDDLLRIFLIEQQLRSSPSGYTSNLPRTSLVHATGLIDPSSPHNFARLNCLESSRNLSATDAQHLMDRLLALPLQRNIERLNGSVLGTELSHLNGLRRLPLPTSPAAQLNERIQSHLLVTLNPDIRAPIARTPINSPKGFIGRSQEGDHLFILAMDSEHLVMSEYQSLLRQQIVFVESTASASNNNGKTQGRNKPIVSGQVGILCRHCASLPPEERPRGAIYYPAKLNRIYQAAQNMSHNHFASSCLRIPEETRQKLLSPKEKKSATVGAGKEYWYTAAMNVGIREGEDSLYFCKQTLN</sequence>